<evidence type="ECO:0000256" key="1">
    <source>
        <dbReference type="SAM" id="MobiDB-lite"/>
    </source>
</evidence>
<feature type="compositionally biased region" description="Basic residues" evidence="1">
    <location>
        <begin position="62"/>
        <end position="73"/>
    </location>
</feature>
<sequence>MEETAARIIAAAVEAQQHNQNVSIPQISSAATDRVVNAANSQSVMLAPNVILFLASSAAPTTKHRCRPPKAKKQNPSPRLLAGTSSRKHNLAKAHASLGVMVQTLL</sequence>
<dbReference type="AlphaFoldDB" id="A0A8S9LSM8"/>
<accession>A0A8S9LSM8</accession>
<reference evidence="2" key="1">
    <citation type="submission" date="2019-12" db="EMBL/GenBank/DDBJ databases">
        <title>Genome sequencing and annotation of Brassica cretica.</title>
        <authorList>
            <person name="Studholme D.J."/>
            <person name="Sarris P.F."/>
        </authorList>
    </citation>
    <scope>NUCLEOTIDE SEQUENCE</scope>
    <source>
        <strain evidence="2">PFS-001/15</strain>
        <tissue evidence="2">Leaf</tissue>
    </source>
</reference>
<protein>
    <submittedName>
        <fullName evidence="2">Uncharacterized protein</fullName>
    </submittedName>
</protein>
<proteinExistence type="predicted"/>
<dbReference type="Proteomes" id="UP000712281">
    <property type="component" value="Unassembled WGS sequence"/>
</dbReference>
<name>A0A8S9LSM8_BRACR</name>
<dbReference type="EMBL" id="QGKW02000276">
    <property type="protein sequence ID" value="KAF2608861.1"/>
    <property type="molecule type" value="Genomic_DNA"/>
</dbReference>
<evidence type="ECO:0000313" key="2">
    <source>
        <dbReference type="EMBL" id="KAF2608861.1"/>
    </source>
</evidence>
<evidence type="ECO:0000313" key="3">
    <source>
        <dbReference type="Proteomes" id="UP000712281"/>
    </source>
</evidence>
<comment type="caution">
    <text evidence="2">The sequence shown here is derived from an EMBL/GenBank/DDBJ whole genome shotgun (WGS) entry which is preliminary data.</text>
</comment>
<gene>
    <name evidence="2" type="ORF">F2Q68_00046148</name>
</gene>
<organism evidence="2 3">
    <name type="scientific">Brassica cretica</name>
    <name type="common">Mustard</name>
    <dbReference type="NCBI Taxonomy" id="69181"/>
    <lineage>
        <taxon>Eukaryota</taxon>
        <taxon>Viridiplantae</taxon>
        <taxon>Streptophyta</taxon>
        <taxon>Embryophyta</taxon>
        <taxon>Tracheophyta</taxon>
        <taxon>Spermatophyta</taxon>
        <taxon>Magnoliopsida</taxon>
        <taxon>eudicotyledons</taxon>
        <taxon>Gunneridae</taxon>
        <taxon>Pentapetalae</taxon>
        <taxon>rosids</taxon>
        <taxon>malvids</taxon>
        <taxon>Brassicales</taxon>
        <taxon>Brassicaceae</taxon>
        <taxon>Brassiceae</taxon>
        <taxon>Brassica</taxon>
    </lineage>
</organism>
<feature type="region of interest" description="Disordered" evidence="1">
    <location>
        <begin position="61"/>
        <end position="88"/>
    </location>
</feature>